<keyword evidence="7" id="KW-0675">Receptor</keyword>
<reference evidence="12" key="1">
    <citation type="submission" date="2025-08" db="UniProtKB">
        <authorList>
            <consortium name="RefSeq"/>
        </authorList>
    </citation>
    <scope>IDENTIFICATION</scope>
</reference>
<dbReference type="GeneID" id="100907131"/>
<dbReference type="RefSeq" id="XP_028966744.1">
    <property type="nucleotide sequence ID" value="XM_029110911.1"/>
</dbReference>
<dbReference type="SUPFAM" id="SSF48508">
    <property type="entry name" value="Nuclear receptor ligand-binding domain"/>
    <property type="match status" value="1"/>
</dbReference>
<evidence type="ECO:0000256" key="5">
    <source>
        <dbReference type="ARBA" id="ARBA00023125"/>
    </source>
</evidence>
<evidence type="ECO:0000256" key="6">
    <source>
        <dbReference type="ARBA" id="ARBA00023163"/>
    </source>
</evidence>
<dbReference type="Gene3D" id="1.10.565.10">
    <property type="entry name" value="Retinoid X Receptor"/>
    <property type="match status" value="1"/>
</dbReference>
<feature type="domain" description="NR LBD" evidence="10">
    <location>
        <begin position="32"/>
        <end position="257"/>
    </location>
</feature>
<proteinExistence type="predicted"/>
<sequence length="329" mass="36798">MRKEAVQNERDRISCRRPSYEDTGALAAQGLSLQCLVTADIHSRNNSAGYEHDQDIQTKKIAKLGDVCDSMKQQLLVLVEWAKSLPCFSELHLDDQVALLRAHAGEHLLLGVARRSMAVKDVLLLGNDFLMPRNTPQEADLSCIGARVMDELIIPLREVHVDDTEFACLKAIVFFDPNARGLSEPNKIKALRHQVQTCLEDYINDRQYDSRGRFGEILLLLPTLLSITRQMIEMIQMAKTLNNARVDSLLQEMLLGGFVGPNAYHYQSNSAYGSNMEPCLTSPHIAQTMSNHIPPQQQQQQQGMPMETSSTVPNSASQSQQRGQDPAME</sequence>
<dbReference type="InterPro" id="IPR001723">
    <property type="entry name" value="Nuclear_hrmn_rcpt"/>
</dbReference>
<keyword evidence="6" id="KW-0804">Transcription</keyword>
<dbReference type="InterPro" id="IPR000536">
    <property type="entry name" value="Nucl_hrmn_rcpt_lig-bd"/>
</dbReference>
<evidence type="ECO:0000256" key="4">
    <source>
        <dbReference type="ARBA" id="ARBA00023015"/>
    </source>
</evidence>
<accession>A0AAJ7SDY6</accession>
<keyword evidence="2" id="KW-0863">Zinc-finger</keyword>
<feature type="compositionally biased region" description="Polar residues" evidence="9">
    <location>
        <begin position="307"/>
        <end position="323"/>
    </location>
</feature>
<name>A0AAJ7SDY6_9ACAR</name>
<dbReference type="GO" id="GO:0008270">
    <property type="term" value="F:zinc ion binding"/>
    <property type="evidence" value="ECO:0007669"/>
    <property type="project" value="UniProtKB-KW"/>
</dbReference>
<dbReference type="InterPro" id="IPR035500">
    <property type="entry name" value="NHR-like_dom_sf"/>
</dbReference>
<dbReference type="PRINTS" id="PR00545">
    <property type="entry name" value="RETINOIDXR"/>
</dbReference>
<dbReference type="Pfam" id="PF00104">
    <property type="entry name" value="Hormone_recep"/>
    <property type="match status" value="1"/>
</dbReference>
<dbReference type="GO" id="GO:0003677">
    <property type="term" value="F:DNA binding"/>
    <property type="evidence" value="ECO:0007669"/>
    <property type="project" value="UniProtKB-KW"/>
</dbReference>
<feature type="region of interest" description="Disordered" evidence="9">
    <location>
        <begin position="291"/>
        <end position="329"/>
    </location>
</feature>
<keyword evidence="5" id="KW-0238">DNA-binding</keyword>
<dbReference type="InterPro" id="IPR049635">
    <property type="entry name" value="HNF4_LBD"/>
</dbReference>
<evidence type="ECO:0000259" key="10">
    <source>
        <dbReference type="PROSITE" id="PS51843"/>
    </source>
</evidence>
<dbReference type="AlphaFoldDB" id="A0AAJ7SDY6"/>
<evidence type="ECO:0000256" key="7">
    <source>
        <dbReference type="ARBA" id="ARBA00023170"/>
    </source>
</evidence>
<dbReference type="KEGG" id="goe:100907131"/>
<keyword evidence="11" id="KW-1185">Reference proteome</keyword>
<protein>
    <submittedName>
        <fullName evidence="12">Hepatocyte nuclear factor 4-alpha</fullName>
    </submittedName>
</protein>
<evidence type="ECO:0000256" key="9">
    <source>
        <dbReference type="SAM" id="MobiDB-lite"/>
    </source>
</evidence>
<evidence type="ECO:0000256" key="8">
    <source>
        <dbReference type="ARBA" id="ARBA00023242"/>
    </source>
</evidence>
<evidence type="ECO:0000256" key="3">
    <source>
        <dbReference type="ARBA" id="ARBA00022833"/>
    </source>
</evidence>
<dbReference type="FunFam" id="1.10.565.10:FF:000026">
    <property type="entry name" value="Hepatocyte nuclear factor 4"/>
    <property type="match status" value="1"/>
</dbReference>
<dbReference type="PROSITE" id="PS51843">
    <property type="entry name" value="NR_LBD"/>
    <property type="match status" value="1"/>
</dbReference>
<dbReference type="InterPro" id="IPR000003">
    <property type="entry name" value="Retinoid-X_rcpt/HNF4"/>
</dbReference>
<evidence type="ECO:0000313" key="12">
    <source>
        <dbReference type="RefSeq" id="XP_028966744.1"/>
    </source>
</evidence>
<keyword evidence="1" id="KW-0479">Metal-binding</keyword>
<dbReference type="Proteomes" id="UP000694867">
    <property type="component" value="Unplaced"/>
</dbReference>
<organism evidence="11 12">
    <name type="scientific">Galendromus occidentalis</name>
    <name type="common">western predatory mite</name>
    <dbReference type="NCBI Taxonomy" id="34638"/>
    <lineage>
        <taxon>Eukaryota</taxon>
        <taxon>Metazoa</taxon>
        <taxon>Ecdysozoa</taxon>
        <taxon>Arthropoda</taxon>
        <taxon>Chelicerata</taxon>
        <taxon>Arachnida</taxon>
        <taxon>Acari</taxon>
        <taxon>Parasitiformes</taxon>
        <taxon>Mesostigmata</taxon>
        <taxon>Gamasina</taxon>
        <taxon>Phytoseioidea</taxon>
        <taxon>Phytoseiidae</taxon>
        <taxon>Typhlodrominae</taxon>
        <taxon>Galendromus</taxon>
    </lineage>
</organism>
<dbReference type="PRINTS" id="PR00398">
    <property type="entry name" value="STRDHORMONER"/>
</dbReference>
<keyword evidence="8" id="KW-0539">Nucleus</keyword>
<dbReference type="InterPro" id="IPR050274">
    <property type="entry name" value="Nuclear_hormone_rcpt_NR2"/>
</dbReference>
<dbReference type="GO" id="GO:0005634">
    <property type="term" value="C:nucleus"/>
    <property type="evidence" value="ECO:0007669"/>
    <property type="project" value="InterPro"/>
</dbReference>
<keyword evidence="4" id="KW-0805">Transcription regulation</keyword>
<dbReference type="GO" id="GO:0003707">
    <property type="term" value="F:nuclear steroid receptor activity"/>
    <property type="evidence" value="ECO:0007669"/>
    <property type="project" value="InterPro"/>
</dbReference>
<keyword evidence="3" id="KW-0862">Zinc</keyword>
<evidence type="ECO:0000256" key="2">
    <source>
        <dbReference type="ARBA" id="ARBA00022771"/>
    </source>
</evidence>
<evidence type="ECO:0000313" key="11">
    <source>
        <dbReference type="Proteomes" id="UP000694867"/>
    </source>
</evidence>
<gene>
    <name evidence="12" type="primary">LOC100907131</name>
</gene>
<dbReference type="PANTHER" id="PTHR24083">
    <property type="entry name" value="NUCLEAR HORMONE RECEPTOR"/>
    <property type="match status" value="1"/>
</dbReference>
<dbReference type="SMART" id="SM00430">
    <property type="entry name" value="HOLI"/>
    <property type="match status" value="1"/>
</dbReference>
<dbReference type="CDD" id="cd06931">
    <property type="entry name" value="NR_LBD_HNF4_like"/>
    <property type="match status" value="1"/>
</dbReference>
<evidence type="ECO:0000256" key="1">
    <source>
        <dbReference type="ARBA" id="ARBA00022723"/>
    </source>
</evidence>